<dbReference type="InterPro" id="IPR010919">
    <property type="entry name" value="SAND-like_dom_sf"/>
</dbReference>
<reference evidence="5" key="2">
    <citation type="submission" date="2025-09" db="UniProtKB">
        <authorList>
            <consortium name="Ensembl"/>
        </authorList>
    </citation>
    <scope>IDENTIFICATION</scope>
</reference>
<dbReference type="GO" id="GO:0003677">
    <property type="term" value="F:DNA binding"/>
    <property type="evidence" value="ECO:0007669"/>
    <property type="project" value="InterPro"/>
</dbReference>
<accession>A0A8C6RRN8</accession>
<evidence type="ECO:0000313" key="5">
    <source>
        <dbReference type="Ensembl" id="ENSNGAP00000021798.1"/>
    </source>
</evidence>
<dbReference type="SMART" id="SM00258">
    <property type="entry name" value="SAND"/>
    <property type="match status" value="1"/>
</dbReference>
<dbReference type="PANTHER" id="PTHR46386:SF1">
    <property type="entry name" value="NUCLEAR BODY PROTEIN SP140-LIKE PROTEIN"/>
    <property type="match status" value="1"/>
</dbReference>
<dbReference type="GO" id="GO:0000981">
    <property type="term" value="F:DNA-binding transcription factor activity, RNA polymerase II-specific"/>
    <property type="evidence" value="ECO:0007669"/>
    <property type="project" value="TreeGrafter"/>
</dbReference>
<dbReference type="SUPFAM" id="SSF63763">
    <property type="entry name" value="SAND domain-like"/>
    <property type="match status" value="1"/>
</dbReference>
<keyword evidence="1" id="KW-0597">Phosphoprotein</keyword>
<dbReference type="PANTHER" id="PTHR46386">
    <property type="entry name" value="NUCLEAR BODY PROTEIN SP140"/>
    <property type="match status" value="1"/>
</dbReference>
<feature type="region of interest" description="Disordered" evidence="2">
    <location>
        <begin position="343"/>
        <end position="364"/>
    </location>
</feature>
<feature type="compositionally biased region" description="Basic residues" evidence="2">
    <location>
        <begin position="343"/>
        <end position="360"/>
    </location>
</feature>
<dbReference type="Pfam" id="PF03172">
    <property type="entry name" value="HSR"/>
    <property type="match status" value="1"/>
</dbReference>
<evidence type="ECO:0000259" key="4">
    <source>
        <dbReference type="PROSITE" id="PS51414"/>
    </source>
</evidence>
<gene>
    <name evidence="5" type="primary">LOC103738200</name>
</gene>
<feature type="domain" description="HSR" evidence="4">
    <location>
        <begin position="8"/>
        <end position="124"/>
    </location>
</feature>
<dbReference type="Pfam" id="PF01342">
    <property type="entry name" value="SAND"/>
    <property type="match status" value="1"/>
</dbReference>
<dbReference type="PROSITE" id="PS50864">
    <property type="entry name" value="SAND"/>
    <property type="match status" value="1"/>
</dbReference>
<name>A0A8C6RRN8_NANGA</name>
<dbReference type="Ensembl" id="ENSNGAT00000027479.1">
    <property type="protein sequence ID" value="ENSNGAP00000021798.1"/>
    <property type="gene ID" value="ENSNGAG00000020867.1"/>
</dbReference>
<dbReference type="PROSITE" id="PS51414">
    <property type="entry name" value="HSR"/>
    <property type="match status" value="1"/>
</dbReference>
<dbReference type="Gene3D" id="3.10.390.10">
    <property type="entry name" value="SAND domain-like"/>
    <property type="match status" value="1"/>
</dbReference>
<organism evidence="5 6">
    <name type="scientific">Nannospalax galili</name>
    <name type="common">Northern Israeli blind subterranean mole rat</name>
    <name type="synonym">Spalax galili</name>
    <dbReference type="NCBI Taxonomy" id="1026970"/>
    <lineage>
        <taxon>Eukaryota</taxon>
        <taxon>Metazoa</taxon>
        <taxon>Chordata</taxon>
        <taxon>Craniata</taxon>
        <taxon>Vertebrata</taxon>
        <taxon>Euteleostomi</taxon>
        <taxon>Mammalia</taxon>
        <taxon>Eutheria</taxon>
        <taxon>Euarchontoglires</taxon>
        <taxon>Glires</taxon>
        <taxon>Rodentia</taxon>
        <taxon>Myomorpha</taxon>
        <taxon>Muroidea</taxon>
        <taxon>Spalacidae</taxon>
        <taxon>Spalacinae</taxon>
        <taxon>Nannospalax</taxon>
    </lineage>
</organism>
<keyword evidence="6" id="KW-1185">Reference proteome</keyword>
<evidence type="ECO:0000259" key="3">
    <source>
        <dbReference type="PROSITE" id="PS50864"/>
    </source>
</evidence>
<dbReference type="InterPro" id="IPR043563">
    <property type="entry name" value="Sp110/Sp140/Sp140L-like"/>
</dbReference>
<proteinExistence type="predicted"/>
<feature type="domain" description="SAND" evidence="3">
    <location>
        <begin position="364"/>
        <end position="445"/>
    </location>
</feature>
<feature type="region of interest" description="Disordered" evidence="2">
    <location>
        <begin position="134"/>
        <end position="159"/>
    </location>
</feature>
<sequence length="457" mass="52728">MEGPGSSLSTRMSTEDQNLEDRFPLESVFQHFKKYKVEISKAIKKPFPFLEGLRDRGLINDKMYEDLQDSCRNLIPIHKVVYRVLDQLEKTFDLMVLEALFSEVNMEEYPDLEHINRSFENVIQNKLCYQRGNAEQRGEDPNSQLSLEQGPGENCSQRSLTWSPLDPCCSDDWRSNERRNTNQKYKTESHRRSSPLNHIDSCELIEAQGHSGGASLEAPSRLTRKEERVEPLTNGIQINPCSVQLVDIKKEKLSFCSEEQQNQASVYHNQASDFIVISSEDSDDGEEACTSAPSWSKPVDSRKSPTLTKMLVKRGRKRSFLGNYFIQNIKTPMQRGWSKAFSGRRVKSRTSERGRKRGPRIARGNNVNFDLPELPVTCGDVKGTLYKEKLKQGIWKRSIRSENGRWFTPRQFEIKGKHKKSKNWKLSIRCDGWTLKELIEKEHLSNPPRAKKNVTLR</sequence>
<dbReference type="InterPro" id="IPR000770">
    <property type="entry name" value="SAND_dom"/>
</dbReference>
<reference evidence="5" key="1">
    <citation type="submission" date="2025-08" db="UniProtKB">
        <authorList>
            <consortium name="Ensembl"/>
        </authorList>
    </citation>
    <scope>IDENTIFICATION</scope>
</reference>
<protein>
    <submittedName>
        <fullName evidence="5">Nuclear body protein SP140-like protein</fullName>
    </submittedName>
</protein>
<feature type="region of interest" description="Disordered" evidence="2">
    <location>
        <begin position="173"/>
        <end position="197"/>
    </location>
</feature>
<dbReference type="GeneTree" id="ENSGT00940000162212"/>
<dbReference type="InterPro" id="IPR004865">
    <property type="entry name" value="HSR_dom"/>
</dbReference>
<evidence type="ECO:0000256" key="1">
    <source>
        <dbReference type="ARBA" id="ARBA00022553"/>
    </source>
</evidence>
<dbReference type="OMA" id="NPEVEWQ"/>
<feature type="region of interest" description="Disordered" evidence="2">
    <location>
        <begin position="283"/>
        <end position="302"/>
    </location>
</feature>
<dbReference type="Proteomes" id="UP000694381">
    <property type="component" value="Unassembled WGS sequence"/>
</dbReference>
<evidence type="ECO:0000256" key="2">
    <source>
        <dbReference type="SAM" id="MobiDB-lite"/>
    </source>
</evidence>
<dbReference type="AlphaFoldDB" id="A0A8C6RRN8"/>
<dbReference type="GO" id="GO:0005634">
    <property type="term" value="C:nucleus"/>
    <property type="evidence" value="ECO:0007669"/>
    <property type="project" value="InterPro"/>
</dbReference>
<feature type="compositionally biased region" description="Basic and acidic residues" evidence="2">
    <location>
        <begin position="173"/>
        <end position="191"/>
    </location>
</feature>
<evidence type="ECO:0000313" key="6">
    <source>
        <dbReference type="Proteomes" id="UP000694381"/>
    </source>
</evidence>